<comment type="caution">
    <text evidence="2">The sequence shown here is derived from an EMBL/GenBank/DDBJ whole genome shotgun (WGS) entry which is preliminary data.</text>
</comment>
<accession>A0A5C8EMT1</accession>
<evidence type="ECO:0000313" key="3">
    <source>
        <dbReference type="Proteomes" id="UP000322814"/>
    </source>
</evidence>
<dbReference type="SMART" id="SM00028">
    <property type="entry name" value="TPR"/>
    <property type="match status" value="1"/>
</dbReference>
<evidence type="ECO:0000313" key="2">
    <source>
        <dbReference type="EMBL" id="TXJ39297.1"/>
    </source>
</evidence>
<dbReference type="Proteomes" id="UP000322814">
    <property type="component" value="Unassembled WGS sequence"/>
</dbReference>
<dbReference type="SUPFAM" id="SSF48452">
    <property type="entry name" value="TPR-like"/>
    <property type="match status" value="1"/>
</dbReference>
<dbReference type="Pfam" id="PF00515">
    <property type="entry name" value="TPR_1"/>
    <property type="match status" value="1"/>
</dbReference>
<feature type="repeat" description="TPR" evidence="1">
    <location>
        <begin position="118"/>
        <end position="151"/>
    </location>
</feature>
<dbReference type="PROSITE" id="PS50005">
    <property type="entry name" value="TPR"/>
    <property type="match status" value="1"/>
</dbReference>
<sequence length="167" mass="19552">MSELYKGVEKLQNKHYEEAAKDLYEFILKDKLTTNIDDAIKGRKEKDKLHLSNNELIELYKNSIKYFDDKINNLSVDLVAEAYFDLGVISIFTNQREYNPRYTNNEYLDKVFKLSNDIVLLGKLGVVYGKYEQYDKAIGCFEKILQIEPNNKEALDSIQAINNHRKK</sequence>
<dbReference type="EMBL" id="SAYB01000002">
    <property type="protein sequence ID" value="TXJ39297.1"/>
    <property type="molecule type" value="Genomic_DNA"/>
</dbReference>
<organism evidence="2 3">
    <name type="scientific">Brachyspira aalborgi</name>
    <dbReference type="NCBI Taxonomy" id="29522"/>
    <lineage>
        <taxon>Bacteria</taxon>
        <taxon>Pseudomonadati</taxon>
        <taxon>Spirochaetota</taxon>
        <taxon>Spirochaetia</taxon>
        <taxon>Brachyspirales</taxon>
        <taxon>Brachyspiraceae</taxon>
        <taxon>Brachyspira</taxon>
    </lineage>
</organism>
<reference evidence="2 3" key="1">
    <citation type="journal article" date="1992" name="Lakartidningen">
        <title>[Penicillin V and not amoxicillin is the first choice preparation in acute otitis].</title>
        <authorList>
            <person name="Kamme C."/>
            <person name="Lundgren K."/>
            <person name="Prellner K."/>
        </authorList>
    </citation>
    <scope>NUCLEOTIDE SEQUENCE [LARGE SCALE GENOMIC DNA]</scope>
    <source>
        <strain evidence="2 3">PC4580III</strain>
    </source>
</reference>
<evidence type="ECO:0000256" key="1">
    <source>
        <dbReference type="PROSITE-ProRule" id="PRU00339"/>
    </source>
</evidence>
<dbReference type="InterPro" id="IPR019734">
    <property type="entry name" value="TPR_rpt"/>
</dbReference>
<gene>
    <name evidence="2" type="ORF">EPJ78_01235</name>
</gene>
<name>A0A5C8EMT1_9SPIR</name>
<dbReference type="Gene3D" id="1.25.40.10">
    <property type="entry name" value="Tetratricopeptide repeat domain"/>
    <property type="match status" value="1"/>
</dbReference>
<keyword evidence="1" id="KW-0802">TPR repeat</keyword>
<dbReference type="AlphaFoldDB" id="A0A5C8EMT1"/>
<proteinExistence type="predicted"/>
<protein>
    <submittedName>
        <fullName evidence="2">Tetratricopeptide repeat protein</fullName>
    </submittedName>
</protein>
<dbReference type="InterPro" id="IPR011990">
    <property type="entry name" value="TPR-like_helical_dom_sf"/>
</dbReference>
<dbReference type="RefSeq" id="WP_147770243.1">
    <property type="nucleotide sequence ID" value="NZ_SAYB01000002.1"/>
</dbReference>